<dbReference type="Pfam" id="PF03004">
    <property type="entry name" value="Transposase_24"/>
    <property type="match status" value="1"/>
</dbReference>
<feature type="compositionally biased region" description="Low complexity" evidence="1">
    <location>
        <begin position="227"/>
        <end position="239"/>
    </location>
</feature>
<feature type="region of interest" description="Disordered" evidence="1">
    <location>
        <begin position="227"/>
        <end position="312"/>
    </location>
</feature>
<name>A0A392N4Z1_9FABA</name>
<evidence type="ECO:0000313" key="3">
    <source>
        <dbReference type="Proteomes" id="UP000265520"/>
    </source>
</evidence>
<feature type="non-terminal residue" evidence="2">
    <location>
        <position position="312"/>
    </location>
</feature>
<dbReference type="Proteomes" id="UP000265520">
    <property type="component" value="Unassembled WGS sequence"/>
</dbReference>
<evidence type="ECO:0000256" key="1">
    <source>
        <dbReference type="SAM" id="MobiDB-lite"/>
    </source>
</evidence>
<organism evidence="2 3">
    <name type="scientific">Trifolium medium</name>
    <dbReference type="NCBI Taxonomy" id="97028"/>
    <lineage>
        <taxon>Eukaryota</taxon>
        <taxon>Viridiplantae</taxon>
        <taxon>Streptophyta</taxon>
        <taxon>Embryophyta</taxon>
        <taxon>Tracheophyta</taxon>
        <taxon>Spermatophyta</taxon>
        <taxon>Magnoliopsida</taxon>
        <taxon>eudicotyledons</taxon>
        <taxon>Gunneridae</taxon>
        <taxon>Pentapetalae</taxon>
        <taxon>rosids</taxon>
        <taxon>fabids</taxon>
        <taxon>Fabales</taxon>
        <taxon>Fabaceae</taxon>
        <taxon>Papilionoideae</taxon>
        <taxon>50 kb inversion clade</taxon>
        <taxon>NPAAA clade</taxon>
        <taxon>Hologalegina</taxon>
        <taxon>IRL clade</taxon>
        <taxon>Trifolieae</taxon>
        <taxon>Trifolium</taxon>
    </lineage>
</organism>
<evidence type="ECO:0000313" key="2">
    <source>
        <dbReference type="EMBL" id="MCH94235.1"/>
    </source>
</evidence>
<accession>A0A392N4Z1</accession>
<dbReference type="EMBL" id="LXQA010026835">
    <property type="protein sequence ID" value="MCH94235.1"/>
    <property type="molecule type" value="Genomic_DNA"/>
</dbReference>
<keyword evidence="3" id="KW-1185">Reference proteome</keyword>
<feature type="compositionally biased region" description="Polar residues" evidence="1">
    <location>
        <begin position="293"/>
        <end position="304"/>
    </location>
</feature>
<comment type="caution">
    <text evidence="2">The sequence shown here is derived from an EMBL/GenBank/DDBJ whole genome shotgun (WGS) entry which is preliminary data.</text>
</comment>
<feature type="compositionally biased region" description="Polar residues" evidence="1">
    <location>
        <begin position="247"/>
        <end position="259"/>
    </location>
</feature>
<feature type="compositionally biased region" description="Low complexity" evidence="1">
    <location>
        <begin position="282"/>
        <end position="292"/>
    </location>
</feature>
<dbReference type="AlphaFoldDB" id="A0A392N4Z1"/>
<reference evidence="2 3" key="1">
    <citation type="journal article" date="2018" name="Front. Plant Sci.">
        <title>Red Clover (Trifolium pratense) and Zigzag Clover (T. medium) - A Picture of Genomic Similarities and Differences.</title>
        <authorList>
            <person name="Dluhosova J."/>
            <person name="Istvanek J."/>
            <person name="Nedelnik J."/>
            <person name="Repkova J."/>
        </authorList>
    </citation>
    <scope>NUCLEOTIDE SEQUENCE [LARGE SCALE GENOMIC DNA]</scope>
    <source>
        <strain evidence="3">cv. 10/8</strain>
        <tissue evidence="2">Leaf</tissue>
    </source>
</reference>
<sequence length="312" mass="35160">MFKEKWDETGYKEKCKKAAENRASNNRGGSIHSGGQTSGATFCAEFFKIHGREPTLCDTHEFFHRRPNGTWDTEEAARVQREMDAFEEAFDTQQNTLPPTERATEEIQDAIMVDQFVEFVGGMPKNRLKGQANASSLVIRTPMGYRIDPSSSLSSVGTGSSTARSHAAVNFEEMERRLKADNDARVQAEVASQLQSSLDAMRSQLRAEAMEDMELLIQRRLSQCDIQGQQYHQQQHSQHMPPCHSAHASSHPDQQQTRPVPQMPPRHSVHETSRFQPMPFQSSSHEQSGSSSRFPGQTSESLSYQELGYRPN</sequence>
<protein>
    <submittedName>
        <fullName evidence="2">Uncharacterized protein</fullName>
    </submittedName>
</protein>
<proteinExistence type="predicted"/>
<dbReference type="InterPro" id="IPR004252">
    <property type="entry name" value="Probable_transposase_24"/>
</dbReference>